<keyword evidence="7" id="KW-0479">Metal-binding</keyword>
<keyword evidence="3" id="KW-0813">Transport</keyword>
<gene>
    <name evidence="15" type="ORF">IBG28_01100</name>
</gene>
<keyword evidence="4" id="KW-1003">Cell membrane</keyword>
<evidence type="ECO:0000313" key="15">
    <source>
        <dbReference type="EMBL" id="QNT06295.1"/>
    </source>
</evidence>
<evidence type="ECO:0000256" key="12">
    <source>
        <dbReference type="ARBA" id="ARBA00037975"/>
    </source>
</evidence>
<keyword evidence="8" id="KW-0249">Electron transport</keyword>
<dbReference type="InterPro" id="IPR011577">
    <property type="entry name" value="Cyt_b561_bac/Ni-Hgenase"/>
</dbReference>
<evidence type="ECO:0000256" key="9">
    <source>
        <dbReference type="ARBA" id="ARBA00022989"/>
    </source>
</evidence>
<feature type="transmembrane region" description="Helical" evidence="13">
    <location>
        <begin position="31"/>
        <end position="50"/>
    </location>
</feature>
<feature type="transmembrane region" description="Helical" evidence="13">
    <location>
        <begin position="70"/>
        <end position="89"/>
    </location>
</feature>
<dbReference type="Pfam" id="PF01292">
    <property type="entry name" value="Ni_hydr_CYTB"/>
    <property type="match status" value="1"/>
</dbReference>
<dbReference type="GO" id="GO:0009055">
    <property type="term" value="F:electron transfer activity"/>
    <property type="evidence" value="ECO:0007669"/>
    <property type="project" value="InterPro"/>
</dbReference>
<dbReference type="AlphaFoldDB" id="A0A7H1J729"/>
<evidence type="ECO:0000256" key="6">
    <source>
        <dbReference type="ARBA" id="ARBA00022692"/>
    </source>
</evidence>
<keyword evidence="9 13" id="KW-1133">Transmembrane helix</keyword>
<protein>
    <submittedName>
        <fullName evidence="15">Cytochrome b</fullName>
    </submittedName>
</protein>
<dbReference type="OrthoDB" id="9793784at2"/>
<keyword evidence="5" id="KW-0349">Heme</keyword>
<dbReference type="PANTHER" id="PTHR30529:SF1">
    <property type="entry name" value="CYTOCHROME B561 HOMOLOG 2"/>
    <property type="match status" value="1"/>
</dbReference>
<keyword evidence="10" id="KW-0408">Iron</keyword>
<dbReference type="InterPro" id="IPR016174">
    <property type="entry name" value="Di-haem_cyt_TM"/>
</dbReference>
<evidence type="ECO:0000256" key="2">
    <source>
        <dbReference type="ARBA" id="ARBA00004651"/>
    </source>
</evidence>
<dbReference type="GO" id="GO:0046872">
    <property type="term" value="F:metal ion binding"/>
    <property type="evidence" value="ECO:0007669"/>
    <property type="project" value="UniProtKB-KW"/>
</dbReference>
<feature type="transmembrane region" description="Helical" evidence="13">
    <location>
        <begin position="110"/>
        <end position="129"/>
    </location>
</feature>
<evidence type="ECO:0000256" key="11">
    <source>
        <dbReference type="ARBA" id="ARBA00023136"/>
    </source>
</evidence>
<dbReference type="InterPro" id="IPR052168">
    <property type="entry name" value="Cytochrome_b561_oxidase"/>
</dbReference>
<evidence type="ECO:0000256" key="4">
    <source>
        <dbReference type="ARBA" id="ARBA00022475"/>
    </source>
</evidence>
<organism evidence="15 16">
    <name type="scientific">Marinomonas arctica</name>
    <dbReference type="NCBI Taxonomy" id="383750"/>
    <lineage>
        <taxon>Bacteria</taxon>
        <taxon>Pseudomonadati</taxon>
        <taxon>Pseudomonadota</taxon>
        <taxon>Gammaproteobacteria</taxon>
        <taxon>Oceanospirillales</taxon>
        <taxon>Oceanospirillaceae</taxon>
        <taxon>Marinomonas</taxon>
    </lineage>
</organism>
<evidence type="ECO:0000256" key="7">
    <source>
        <dbReference type="ARBA" id="ARBA00022723"/>
    </source>
</evidence>
<evidence type="ECO:0000256" key="10">
    <source>
        <dbReference type="ARBA" id="ARBA00023004"/>
    </source>
</evidence>
<evidence type="ECO:0000259" key="14">
    <source>
        <dbReference type="Pfam" id="PF01292"/>
    </source>
</evidence>
<name>A0A7H1J729_9GAMM</name>
<feature type="domain" description="Cytochrome b561 bacterial/Ni-hydrogenase" evidence="14">
    <location>
        <begin position="24"/>
        <end position="195"/>
    </location>
</feature>
<sequence length="203" mass="22955">MTLNINAFDTTNQRTVQWRDSPSRYGRISRVLHWLTAILVMLQFTVVLAWRGTGKNTVTLFLSDIGPHGTLGLMILIVTLVRFIWAWLNRQQRPPKTPSVCGKLARVVHVTFYVILLCLPTLALLRQYGEGYAIQFYGMILVTEAERDIAWMIAPADLLHSPLAWLLGGLITGHIIMALTHHFWFKDKTLARMLGQTSDGSPS</sequence>
<dbReference type="PANTHER" id="PTHR30529">
    <property type="entry name" value="CYTOCHROME B561"/>
    <property type="match status" value="1"/>
</dbReference>
<dbReference type="SUPFAM" id="SSF81342">
    <property type="entry name" value="Transmembrane di-heme cytochromes"/>
    <property type="match status" value="1"/>
</dbReference>
<proteinExistence type="inferred from homology"/>
<dbReference type="GO" id="GO:0022904">
    <property type="term" value="P:respiratory electron transport chain"/>
    <property type="evidence" value="ECO:0007669"/>
    <property type="project" value="InterPro"/>
</dbReference>
<evidence type="ECO:0000256" key="13">
    <source>
        <dbReference type="SAM" id="Phobius"/>
    </source>
</evidence>
<dbReference type="KEGG" id="mard:IBG28_01100"/>
<dbReference type="EMBL" id="CP061081">
    <property type="protein sequence ID" value="QNT06295.1"/>
    <property type="molecule type" value="Genomic_DNA"/>
</dbReference>
<evidence type="ECO:0000256" key="5">
    <source>
        <dbReference type="ARBA" id="ARBA00022617"/>
    </source>
</evidence>
<evidence type="ECO:0000256" key="3">
    <source>
        <dbReference type="ARBA" id="ARBA00022448"/>
    </source>
</evidence>
<keyword evidence="6 13" id="KW-0812">Transmembrane</keyword>
<comment type="cofactor">
    <cofactor evidence="1">
        <name>heme b</name>
        <dbReference type="ChEBI" id="CHEBI:60344"/>
    </cofactor>
</comment>
<accession>A0A7H1J729</accession>
<comment type="similarity">
    <text evidence="12">Belongs to the cytochrome b561 family.</text>
</comment>
<dbReference type="GO" id="GO:0005886">
    <property type="term" value="C:plasma membrane"/>
    <property type="evidence" value="ECO:0007669"/>
    <property type="project" value="UniProtKB-SubCell"/>
</dbReference>
<evidence type="ECO:0000256" key="8">
    <source>
        <dbReference type="ARBA" id="ARBA00022982"/>
    </source>
</evidence>
<keyword evidence="11 13" id="KW-0472">Membrane</keyword>
<evidence type="ECO:0000256" key="1">
    <source>
        <dbReference type="ARBA" id="ARBA00001970"/>
    </source>
</evidence>
<comment type="subcellular location">
    <subcellularLocation>
        <location evidence="2">Cell membrane</location>
        <topology evidence="2">Multi-pass membrane protein</topology>
    </subcellularLocation>
</comment>
<reference evidence="15 16" key="1">
    <citation type="submission" date="2020-09" db="EMBL/GenBank/DDBJ databases">
        <title>Complete genome sequence of an Arctic sea ice bacterium Marinomonas arctica BSI20414.</title>
        <authorList>
            <person name="Liao L."/>
            <person name="Chen B."/>
        </authorList>
    </citation>
    <scope>NUCLEOTIDE SEQUENCE [LARGE SCALE GENOMIC DNA]</scope>
    <source>
        <strain evidence="15 16">BSI20414</strain>
    </source>
</reference>
<dbReference type="GO" id="GO:0020037">
    <property type="term" value="F:heme binding"/>
    <property type="evidence" value="ECO:0007669"/>
    <property type="project" value="TreeGrafter"/>
</dbReference>
<evidence type="ECO:0000313" key="16">
    <source>
        <dbReference type="Proteomes" id="UP000516370"/>
    </source>
</evidence>
<dbReference type="RefSeq" id="WP_111608485.1">
    <property type="nucleotide sequence ID" value="NZ_BMLJ01000008.1"/>
</dbReference>
<keyword evidence="16" id="KW-1185">Reference proteome</keyword>
<feature type="transmembrane region" description="Helical" evidence="13">
    <location>
        <begin position="163"/>
        <end position="185"/>
    </location>
</feature>
<dbReference type="Proteomes" id="UP000516370">
    <property type="component" value="Chromosome"/>
</dbReference>